<dbReference type="AlphaFoldDB" id="A0A4C1Z715"/>
<sequence>MERKSSTEIRIERGPKSHSTYIETRFGTKSGTAIREYGRESAVTAIHAISQPGFCKHAAPAATVCSDPMHLNRPYTADTTQLLNHYRFNNYRLYRSKHNYNG</sequence>
<organism evidence="1 2">
    <name type="scientific">Eumeta variegata</name>
    <name type="common">Bagworm moth</name>
    <name type="synonym">Eumeta japonica</name>
    <dbReference type="NCBI Taxonomy" id="151549"/>
    <lineage>
        <taxon>Eukaryota</taxon>
        <taxon>Metazoa</taxon>
        <taxon>Ecdysozoa</taxon>
        <taxon>Arthropoda</taxon>
        <taxon>Hexapoda</taxon>
        <taxon>Insecta</taxon>
        <taxon>Pterygota</taxon>
        <taxon>Neoptera</taxon>
        <taxon>Endopterygota</taxon>
        <taxon>Lepidoptera</taxon>
        <taxon>Glossata</taxon>
        <taxon>Ditrysia</taxon>
        <taxon>Tineoidea</taxon>
        <taxon>Psychidae</taxon>
        <taxon>Oiketicinae</taxon>
        <taxon>Eumeta</taxon>
    </lineage>
</organism>
<dbReference type="Proteomes" id="UP000299102">
    <property type="component" value="Unassembled WGS sequence"/>
</dbReference>
<reference evidence="1 2" key="1">
    <citation type="journal article" date="2019" name="Commun. Biol.">
        <title>The bagworm genome reveals a unique fibroin gene that provides high tensile strength.</title>
        <authorList>
            <person name="Kono N."/>
            <person name="Nakamura H."/>
            <person name="Ohtoshi R."/>
            <person name="Tomita M."/>
            <person name="Numata K."/>
            <person name="Arakawa K."/>
        </authorList>
    </citation>
    <scope>NUCLEOTIDE SEQUENCE [LARGE SCALE GENOMIC DNA]</scope>
</reference>
<evidence type="ECO:0000313" key="1">
    <source>
        <dbReference type="EMBL" id="GBP82447.1"/>
    </source>
</evidence>
<proteinExistence type="predicted"/>
<evidence type="ECO:0000313" key="2">
    <source>
        <dbReference type="Proteomes" id="UP000299102"/>
    </source>
</evidence>
<accession>A0A4C1Z715</accession>
<comment type="caution">
    <text evidence="1">The sequence shown here is derived from an EMBL/GenBank/DDBJ whole genome shotgun (WGS) entry which is preliminary data.</text>
</comment>
<protein>
    <submittedName>
        <fullName evidence="1">Uncharacterized protein</fullName>
    </submittedName>
</protein>
<name>A0A4C1Z715_EUMVA</name>
<gene>
    <name evidence="1" type="ORF">EVAR_60176_1</name>
</gene>
<dbReference type="EMBL" id="BGZK01001565">
    <property type="protein sequence ID" value="GBP82447.1"/>
    <property type="molecule type" value="Genomic_DNA"/>
</dbReference>
<keyword evidence="2" id="KW-1185">Reference proteome</keyword>